<dbReference type="EMBL" id="FNBH01000001">
    <property type="protein sequence ID" value="SDF20301.1"/>
    <property type="molecule type" value="Genomic_DNA"/>
</dbReference>
<dbReference type="OrthoDB" id="1263809at2"/>
<protein>
    <submittedName>
        <fullName evidence="1">Uncharacterized protein</fullName>
    </submittedName>
</protein>
<dbReference type="AlphaFoldDB" id="A0A1G7J5Z4"/>
<evidence type="ECO:0000313" key="1">
    <source>
        <dbReference type="EMBL" id="SDF20301.1"/>
    </source>
</evidence>
<dbReference type="Proteomes" id="UP000199203">
    <property type="component" value="Unassembled WGS sequence"/>
</dbReference>
<sequence>MVKKKTYNGILPGLSKKEVMEKWGEKLNPYSDDIWHYELSRTWWGARTILFLEFENNMVSILWIQKDSAVNDHRKIHRPMLLDELLADEHILIGRSGKEIQELFGRVPDQMNEEEDIYILKRYFFGLFQQRLHLFYSKGIVRDYYIGIL</sequence>
<dbReference type="STRING" id="454006.SAMN05421825_1288"/>
<accession>A0A1G7J5Z4</accession>
<name>A0A1G7J5Z4_9FLAO</name>
<reference evidence="2" key="1">
    <citation type="submission" date="2016-10" db="EMBL/GenBank/DDBJ databases">
        <authorList>
            <person name="Varghese N."/>
            <person name="Submissions S."/>
        </authorList>
    </citation>
    <scope>NUCLEOTIDE SEQUENCE [LARGE SCALE GENOMIC DNA]</scope>
    <source>
        <strain evidence="2">DSM 19684</strain>
    </source>
</reference>
<gene>
    <name evidence="1" type="ORF">SAMN05421825_1288</name>
</gene>
<organism evidence="1 2">
    <name type="scientific">Epilithonimonas hungarica</name>
    <dbReference type="NCBI Taxonomy" id="454006"/>
    <lineage>
        <taxon>Bacteria</taxon>
        <taxon>Pseudomonadati</taxon>
        <taxon>Bacteroidota</taxon>
        <taxon>Flavobacteriia</taxon>
        <taxon>Flavobacteriales</taxon>
        <taxon>Weeksellaceae</taxon>
        <taxon>Chryseobacterium group</taxon>
        <taxon>Epilithonimonas</taxon>
    </lineage>
</organism>
<keyword evidence="2" id="KW-1185">Reference proteome</keyword>
<proteinExistence type="predicted"/>
<dbReference type="RefSeq" id="WP_089872346.1">
    <property type="nucleotide sequence ID" value="NZ_FNBH01000001.1"/>
</dbReference>
<evidence type="ECO:0000313" key="2">
    <source>
        <dbReference type="Proteomes" id="UP000199203"/>
    </source>
</evidence>